<feature type="coiled-coil region" evidence="1">
    <location>
        <begin position="213"/>
        <end position="301"/>
    </location>
</feature>
<dbReference type="InterPro" id="IPR018306">
    <property type="entry name" value="Phage_T5_Orf172_DNA-bd"/>
</dbReference>
<dbReference type="InterPro" id="IPR025280">
    <property type="entry name" value="SNIPE"/>
</dbReference>
<evidence type="ECO:0000313" key="4">
    <source>
        <dbReference type="Proteomes" id="UP000070452"/>
    </source>
</evidence>
<evidence type="ECO:0000259" key="2">
    <source>
        <dbReference type="SMART" id="SM00974"/>
    </source>
</evidence>
<dbReference type="SMART" id="SM00974">
    <property type="entry name" value="T5orf172"/>
    <property type="match status" value="1"/>
</dbReference>
<dbReference type="EMBL" id="LRHK01000001">
    <property type="protein sequence ID" value="KWX17838.1"/>
    <property type="molecule type" value="Genomic_DNA"/>
</dbReference>
<feature type="coiled-coil region" evidence="1">
    <location>
        <begin position="20"/>
        <end position="93"/>
    </location>
</feature>
<gene>
    <name evidence="3" type="ORF">AWT83_04860</name>
</gene>
<dbReference type="Pfam" id="PF13455">
    <property type="entry name" value="MUG113"/>
    <property type="match status" value="1"/>
</dbReference>
<keyword evidence="1" id="KW-0175">Coiled coil</keyword>
<evidence type="ECO:0000256" key="1">
    <source>
        <dbReference type="SAM" id="Coils"/>
    </source>
</evidence>
<feature type="domain" description="Bacteriophage T5 Orf172 DNA-binding" evidence="2">
    <location>
        <begin position="318"/>
        <end position="401"/>
    </location>
</feature>
<comment type="caution">
    <text evidence="3">The sequence shown here is derived from an EMBL/GenBank/DDBJ whole genome shotgun (WGS) entry which is preliminary data.</text>
</comment>
<evidence type="ECO:0000313" key="3">
    <source>
        <dbReference type="EMBL" id="KWX17838.1"/>
    </source>
</evidence>
<dbReference type="RefSeq" id="WP_002311638.1">
    <property type="nucleotide sequence ID" value="NZ_CP093941.1"/>
</dbReference>
<accession>A0A132P678</accession>
<name>A0A132P678_ENTFC</name>
<dbReference type="AlphaFoldDB" id="A0A132P678"/>
<sequence length="426" mass="50168">MLLLIGLILLIIGITKLSKANTIKKEAYELEQKNDEKLNKLHDRERFILSKEETLSDLNKQITMLKNDINLLKKEKEDLNDEINQKYDETLKNVYSSLIVSNIEETSSSEIKNKLSLLKLKEKEYIIDDAVSVPLILNKREKNNLKKKMLIPFDSEVKGLLNKLTISNIDSTREKIIKIFDKINNLFKNDNAELRKGLLEFKLQELELHYSYLVKITEEKEQQKAIKEQMIEEEKVRREIDREKKRIDKEQRQFNSEISKLIAYMQKANADVEKELYANKIQELEEKLKELEVIRENVLQRELNTRAGYVYVISNIGSFGEDIYKIGMTRRLEPMDRIKELSSASVPFEFDVHAMIFSEDAPSLETKLHNHFRKQEVNKINQRKEFFKVSLDEIEKVVLENYNGTVTFTKLAKAEQYRRSLELSKD</sequence>
<dbReference type="Pfam" id="PF13250">
    <property type="entry name" value="SNIPE"/>
    <property type="match status" value="1"/>
</dbReference>
<organism evidence="3 4">
    <name type="scientific">Enterococcus faecium</name>
    <name type="common">Streptococcus faecium</name>
    <dbReference type="NCBI Taxonomy" id="1352"/>
    <lineage>
        <taxon>Bacteria</taxon>
        <taxon>Bacillati</taxon>
        <taxon>Bacillota</taxon>
        <taxon>Bacilli</taxon>
        <taxon>Lactobacillales</taxon>
        <taxon>Enterococcaceae</taxon>
        <taxon>Enterococcus</taxon>
    </lineage>
</organism>
<protein>
    <recommendedName>
        <fullName evidence="2">Bacteriophage T5 Orf172 DNA-binding domain-containing protein</fullName>
    </recommendedName>
</protein>
<reference evidence="3 4" key="1">
    <citation type="submission" date="2016-01" db="EMBL/GenBank/DDBJ databases">
        <title>Molecular Mechanisms for transfer of large genomic segments between Enterococcus faecium strains.</title>
        <authorList>
            <person name="Garcia-Solache M.A."/>
            <person name="Lebreton F."/>
            <person name="Mclaughlin R.E."/>
            <person name="Whiteaker J.D."/>
            <person name="Gilmore M.S."/>
            <person name="Rice L.B."/>
        </authorList>
    </citation>
    <scope>NUCLEOTIDE SEQUENCE [LARGE SCALE GENOMIC DNA]</scope>
    <source>
        <strain evidence="3 4">D344RRF x C68</strain>
    </source>
</reference>
<dbReference type="Proteomes" id="UP000070452">
    <property type="component" value="Unassembled WGS sequence"/>
</dbReference>
<proteinExistence type="predicted"/>